<keyword evidence="9" id="KW-1185">Reference proteome</keyword>
<dbReference type="Gene3D" id="1.20.5.170">
    <property type="match status" value="1"/>
</dbReference>
<dbReference type="STRING" id="329884.A0A4U0Y2X7"/>
<feature type="compositionally biased region" description="Low complexity" evidence="6">
    <location>
        <begin position="107"/>
        <end position="140"/>
    </location>
</feature>
<feature type="domain" description="BZIP" evidence="7">
    <location>
        <begin position="175"/>
        <end position="189"/>
    </location>
</feature>
<evidence type="ECO:0000256" key="2">
    <source>
        <dbReference type="ARBA" id="ARBA00023015"/>
    </source>
</evidence>
<evidence type="ECO:0000256" key="5">
    <source>
        <dbReference type="ARBA" id="ARBA00023242"/>
    </source>
</evidence>
<keyword evidence="5" id="KW-0539">Nucleus</keyword>
<comment type="subcellular location">
    <subcellularLocation>
        <location evidence="1">Nucleus</location>
    </subcellularLocation>
</comment>
<dbReference type="EMBL" id="NAJQ01000008">
    <property type="protein sequence ID" value="TKA83481.1"/>
    <property type="molecule type" value="Genomic_DNA"/>
</dbReference>
<accession>A0A4U0Y2X7</accession>
<evidence type="ECO:0000256" key="4">
    <source>
        <dbReference type="ARBA" id="ARBA00023163"/>
    </source>
</evidence>
<protein>
    <recommendedName>
        <fullName evidence="7">BZIP domain-containing protein</fullName>
    </recommendedName>
</protein>
<sequence length="286" mass="30338">MAYHGRRAPNVSAYLANLNAIPSAQDIAGQADFPLADDGLDFLTNAEFFDFDGGFDDVGAFPTETSIPEVPALQKAGAGVPAKATAPQYQFSEFQTYPPLPLPTNPSPNTSSRLPSPASATTLQGAYPPQQPLQLPLSASNPPPTGEKRSASAAGLAVPASDLEEGSRFAAEEDKRRRNTAASARFRVKKKQREMALERQTKEMGDRVSALEGRVRELEMENLWLRGLVVEKGKGKEGKGVLDRLAEGPGGQGEGAERSTGGRTGGVGTVVEAEEAEEEEEGEGEV</sequence>
<feature type="region of interest" description="Disordered" evidence="6">
    <location>
        <begin position="236"/>
        <end position="286"/>
    </location>
</feature>
<dbReference type="SUPFAM" id="SSF57959">
    <property type="entry name" value="Leucine zipper domain"/>
    <property type="match status" value="1"/>
</dbReference>
<dbReference type="PROSITE" id="PS00036">
    <property type="entry name" value="BZIP_BASIC"/>
    <property type="match status" value="1"/>
</dbReference>
<comment type="caution">
    <text evidence="8">The sequence shown here is derived from an EMBL/GenBank/DDBJ whole genome shotgun (WGS) entry which is preliminary data.</text>
</comment>
<dbReference type="CDD" id="cd14705">
    <property type="entry name" value="bZIP_Zip1"/>
    <property type="match status" value="1"/>
</dbReference>
<reference evidence="8 9" key="1">
    <citation type="submission" date="2017-03" db="EMBL/GenBank/DDBJ databases">
        <title>Genomes of endolithic fungi from Antarctica.</title>
        <authorList>
            <person name="Coleine C."/>
            <person name="Masonjones S."/>
            <person name="Stajich J.E."/>
        </authorList>
    </citation>
    <scope>NUCLEOTIDE SEQUENCE [LARGE SCALE GENOMIC DNA]</scope>
    <source>
        <strain evidence="8 9">CCFEE 5184</strain>
    </source>
</reference>
<dbReference type="OrthoDB" id="1939598at2759"/>
<dbReference type="InterPro" id="IPR046347">
    <property type="entry name" value="bZIP_sf"/>
</dbReference>
<feature type="compositionally biased region" description="Acidic residues" evidence="6">
    <location>
        <begin position="272"/>
        <end position="286"/>
    </location>
</feature>
<evidence type="ECO:0000256" key="6">
    <source>
        <dbReference type="SAM" id="MobiDB-lite"/>
    </source>
</evidence>
<evidence type="ECO:0000259" key="7">
    <source>
        <dbReference type="PROSITE" id="PS00036"/>
    </source>
</evidence>
<dbReference type="Proteomes" id="UP000309340">
    <property type="component" value="Unassembled WGS sequence"/>
</dbReference>
<feature type="region of interest" description="Disordered" evidence="6">
    <location>
        <begin position="95"/>
        <end position="208"/>
    </location>
</feature>
<dbReference type="GO" id="GO:0005634">
    <property type="term" value="C:nucleus"/>
    <property type="evidence" value="ECO:0007669"/>
    <property type="project" value="UniProtKB-SubCell"/>
</dbReference>
<dbReference type="GO" id="GO:0000977">
    <property type="term" value="F:RNA polymerase II transcription regulatory region sequence-specific DNA binding"/>
    <property type="evidence" value="ECO:0007669"/>
    <property type="project" value="TreeGrafter"/>
</dbReference>
<dbReference type="GO" id="GO:0001228">
    <property type="term" value="F:DNA-binding transcription activator activity, RNA polymerase II-specific"/>
    <property type="evidence" value="ECO:0007669"/>
    <property type="project" value="TreeGrafter"/>
</dbReference>
<dbReference type="FunFam" id="1.20.5.170:FF:000075">
    <property type="entry name" value="BZIP transcription factor (MetR)"/>
    <property type="match status" value="1"/>
</dbReference>
<keyword evidence="2" id="KW-0805">Transcription regulation</keyword>
<evidence type="ECO:0000256" key="3">
    <source>
        <dbReference type="ARBA" id="ARBA00023125"/>
    </source>
</evidence>
<dbReference type="PANTHER" id="PTHR13044:SF14">
    <property type="entry name" value="CRYPTOCEPHAL, ISOFORM A"/>
    <property type="match status" value="1"/>
</dbReference>
<evidence type="ECO:0000313" key="8">
    <source>
        <dbReference type="EMBL" id="TKA83481.1"/>
    </source>
</evidence>
<keyword evidence="4" id="KW-0804">Transcription</keyword>
<keyword evidence="3" id="KW-0238">DNA-binding</keyword>
<evidence type="ECO:0000313" key="9">
    <source>
        <dbReference type="Proteomes" id="UP000309340"/>
    </source>
</evidence>
<evidence type="ECO:0000256" key="1">
    <source>
        <dbReference type="ARBA" id="ARBA00004123"/>
    </source>
</evidence>
<feature type="compositionally biased region" description="Basic and acidic residues" evidence="6">
    <location>
        <begin position="193"/>
        <end position="206"/>
    </location>
</feature>
<feature type="compositionally biased region" description="Basic and acidic residues" evidence="6">
    <location>
        <begin position="165"/>
        <end position="176"/>
    </location>
</feature>
<proteinExistence type="predicted"/>
<dbReference type="InterPro" id="IPR004827">
    <property type="entry name" value="bZIP"/>
</dbReference>
<dbReference type="AlphaFoldDB" id="A0A4U0Y2X7"/>
<dbReference type="PANTHER" id="PTHR13044">
    <property type="entry name" value="ACTIVATING TRANSCRIPTION FACTOR ATF 4/5"/>
    <property type="match status" value="1"/>
</dbReference>
<organism evidence="8 9">
    <name type="scientific">Friedmanniomyces simplex</name>
    <dbReference type="NCBI Taxonomy" id="329884"/>
    <lineage>
        <taxon>Eukaryota</taxon>
        <taxon>Fungi</taxon>
        <taxon>Dikarya</taxon>
        <taxon>Ascomycota</taxon>
        <taxon>Pezizomycotina</taxon>
        <taxon>Dothideomycetes</taxon>
        <taxon>Dothideomycetidae</taxon>
        <taxon>Mycosphaerellales</taxon>
        <taxon>Teratosphaeriaceae</taxon>
        <taxon>Friedmanniomyces</taxon>
    </lineage>
</organism>
<gene>
    <name evidence="8" type="ORF">B0A55_00549</name>
</gene>
<name>A0A4U0Y2X7_9PEZI</name>
<dbReference type="Pfam" id="PF07716">
    <property type="entry name" value="bZIP_2"/>
    <property type="match status" value="1"/>
</dbReference>
<feature type="compositionally biased region" description="Basic and acidic residues" evidence="6">
    <location>
        <begin position="236"/>
        <end position="246"/>
    </location>
</feature>